<protein>
    <submittedName>
        <fullName evidence="1">Uncharacterized protein</fullName>
    </submittedName>
</protein>
<sequence>MNGANLSGFVLISILMSRLSYRSWHLGVMLAIGSGYSKYSNVIYFCIGWICTILLKCPDLSKEYGTKKQV</sequence>
<dbReference type="EMBL" id="JAGGLD010000001">
    <property type="protein sequence ID" value="MBP2000041.1"/>
    <property type="molecule type" value="Genomic_DNA"/>
</dbReference>
<keyword evidence="2" id="KW-1185">Reference proteome</keyword>
<accession>A0ABS4JG00</accession>
<dbReference type="Proteomes" id="UP001519288">
    <property type="component" value="Unassembled WGS sequence"/>
</dbReference>
<proteinExistence type="predicted"/>
<evidence type="ECO:0000313" key="1">
    <source>
        <dbReference type="EMBL" id="MBP2000041.1"/>
    </source>
</evidence>
<reference evidence="1 2" key="1">
    <citation type="submission" date="2021-03" db="EMBL/GenBank/DDBJ databases">
        <title>Genomic Encyclopedia of Type Strains, Phase IV (KMG-IV): sequencing the most valuable type-strain genomes for metagenomic binning, comparative biology and taxonomic classification.</title>
        <authorList>
            <person name="Goeker M."/>
        </authorList>
    </citation>
    <scope>NUCLEOTIDE SEQUENCE [LARGE SCALE GENOMIC DNA]</scope>
    <source>
        <strain evidence="1 2">DSM 26806</strain>
    </source>
</reference>
<gene>
    <name evidence="1" type="ORF">J2Z69_001060</name>
</gene>
<name>A0ABS4JG00_9BACL</name>
<organism evidence="1 2">
    <name type="scientific">Paenibacillus shirakamiensis</name>
    <dbReference type="NCBI Taxonomy" id="1265935"/>
    <lineage>
        <taxon>Bacteria</taxon>
        <taxon>Bacillati</taxon>
        <taxon>Bacillota</taxon>
        <taxon>Bacilli</taxon>
        <taxon>Bacillales</taxon>
        <taxon>Paenibacillaceae</taxon>
        <taxon>Paenibacillus</taxon>
    </lineage>
</organism>
<comment type="caution">
    <text evidence="1">The sequence shown here is derived from an EMBL/GenBank/DDBJ whole genome shotgun (WGS) entry which is preliminary data.</text>
</comment>
<evidence type="ECO:0000313" key="2">
    <source>
        <dbReference type="Proteomes" id="UP001519288"/>
    </source>
</evidence>